<feature type="compositionally biased region" description="Basic and acidic residues" evidence="1">
    <location>
        <begin position="113"/>
        <end position="133"/>
    </location>
</feature>
<name>A0AAD6N0N1_9EURO</name>
<comment type="caution">
    <text evidence="2">The sequence shown here is derived from an EMBL/GenBank/DDBJ whole genome shotgun (WGS) entry which is preliminary data.</text>
</comment>
<feature type="compositionally biased region" description="Low complexity" evidence="1">
    <location>
        <begin position="284"/>
        <end position="306"/>
    </location>
</feature>
<feature type="compositionally biased region" description="Polar residues" evidence="1">
    <location>
        <begin position="199"/>
        <end position="216"/>
    </location>
</feature>
<reference evidence="2" key="1">
    <citation type="journal article" date="2023" name="IMA Fungus">
        <title>Comparative genomic study of the Penicillium genus elucidates a diverse pangenome and 15 lateral gene transfer events.</title>
        <authorList>
            <person name="Petersen C."/>
            <person name="Sorensen T."/>
            <person name="Nielsen M.R."/>
            <person name="Sondergaard T.E."/>
            <person name="Sorensen J.L."/>
            <person name="Fitzpatrick D.A."/>
            <person name="Frisvad J.C."/>
            <person name="Nielsen K.L."/>
        </authorList>
    </citation>
    <scope>NUCLEOTIDE SEQUENCE</scope>
    <source>
        <strain evidence="2">IBT 17514</strain>
    </source>
</reference>
<accession>A0AAD6N0N1</accession>
<dbReference type="Proteomes" id="UP001215712">
    <property type="component" value="Unassembled WGS sequence"/>
</dbReference>
<feature type="compositionally biased region" description="Basic and acidic residues" evidence="1">
    <location>
        <begin position="16"/>
        <end position="32"/>
    </location>
</feature>
<organism evidence="2 3">
    <name type="scientific">Penicillium malachiteum</name>
    <dbReference type="NCBI Taxonomy" id="1324776"/>
    <lineage>
        <taxon>Eukaryota</taxon>
        <taxon>Fungi</taxon>
        <taxon>Dikarya</taxon>
        <taxon>Ascomycota</taxon>
        <taxon>Pezizomycotina</taxon>
        <taxon>Eurotiomycetes</taxon>
        <taxon>Eurotiomycetidae</taxon>
        <taxon>Eurotiales</taxon>
        <taxon>Aspergillaceae</taxon>
        <taxon>Penicillium</taxon>
    </lineage>
</organism>
<keyword evidence="3" id="KW-1185">Reference proteome</keyword>
<evidence type="ECO:0000256" key="1">
    <source>
        <dbReference type="SAM" id="MobiDB-lite"/>
    </source>
</evidence>
<feature type="compositionally biased region" description="Acidic residues" evidence="1">
    <location>
        <begin position="245"/>
        <end position="260"/>
    </location>
</feature>
<evidence type="ECO:0000313" key="2">
    <source>
        <dbReference type="EMBL" id="KAJ5740289.1"/>
    </source>
</evidence>
<feature type="compositionally biased region" description="Low complexity" evidence="1">
    <location>
        <begin position="217"/>
        <end position="230"/>
    </location>
</feature>
<reference evidence="2" key="2">
    <citation type="submission" date="2023-01" db="EMBL/GenBank/DDBJ databases">
        <authorList>
            <person name="Petersen C."/>
        </authorList>
    </citation>
    <scope>NUCLEOTIDE SEQUENCE</scope>
    <source>
        <strain evidence="2">IBT 17514</strain>
    </source>
</reference>
<feature type="region of interest" description="Disordered" evidence="1">
    <location>
        <begin position="16"/>
        <end position="71"/>
    </location>
</feature>
<proteinExistence type="predicted"/>
<protein>
    <submittedName>
        <fullName evidence="2">Uncharacterized protein</fullName>
    </submittedName>
</protein>
<dbReference type="AlphaFoldDB" id="A0AAD6N0N1"/>
<feature type="region of interest" description="Disordered" evidence="1">
    <location>
        <begin position="111"/>
        <end position="136"/>
    </location>
</feature>
<feature type="compositionally biased region" description="Acidic residues" evidence="1">
    <location>
        <begin position="162"/>
        <end position="174"/>
    </location>
</feature>
<feature type="compositionally biased region" description="Polar residues" evidence="1">
    <location>
        <begin position="355"/>
        <end position="369"/>
    </location>
</feature>
<evidence type="ECO:0000313" key="3">
    <source>
        <dbReference type="Proteomes" id="UP001215712"/>
    </source>
</evidence>
<gene>
    <name evidence="2" type="ORF">N7493_000161</name>
</gene>
<dbReference type="EMBL" id="JAQJAN010000001">
    <property type="protein sequence ID" value="KAJ5740289.1"/>
    <property type="molecule type" value="Genomic_DNA"/>
</dbReference>
<feature type="region of interest" description="Disordered" evidence="1">
    <location>
        <begin position="148"/>
        <end position="384"/>
    </location>
</feature>
<sequence>MPRTLPWLLDKAKEKRFKHEETPRKRVKRESDVDPDMTPKQALLSPEKRDFFRSSQTPPTSPPRPGPTEEYILEGLDRDDAWVMVEDEFYTVAQSFTQHLHYAEYVRRKKEAKARGEASIEEVERPADGRTESPKVLQIKKQAEELQAHQKDGMAQLGLVDQNEELSDDDDDDTWAGTHLHGLMSSPQKSRSLIGVQRLKSSTRAAAGFGQTSHIHASSSRTTSARSSPPVMASPSRATKSYVEIDLETDSESEDDDLDGDSYPTAISSNRRMGSPPSKISKIQTQPQPQTTRPNTTNRENTPTFNKHVPTQASRKPRKPAPLYKSKVQMLFDDLDELPEPSQSSSISDRKKDVNSGSNTPQRAPSDNNLESKSRYKDVPTFLF</sequence>